<sequence>MAVEVEELILQPFRDVVERAKEAVDNAETGQEDEPEVARLMLKSARSLMKEGERALQRLQPLWDGRVAEYGRAFTEVMRSNDSILERQRTLEDLLYDLDDFVDIETFDAARFVEVQAASKAFALNLLETIKRMRIAEPTRSETSPAVYKKKHHEGQGQAPELCSASNAWGDGRASSPTIKS</sequence>
<proteinExistence type="predicted"/>
<evidence type="ECO:0000313" key="3">
    <source>
        <dbReference type="Proteomes" id="UP001320420"/>
    </source>
</evidence>
<accession>A0AAN9YN72</accession>
<comment type="caution">
    <text evidence="2">The sequence shown here is derived from an EMBL/GenBank/DDBJ whole genome shotgun (WGS) entry which is preliminary data.</text>
</comment>
<name>A0AAN9YN72_9PEZI</name>
<keyword evidence="3" id="KW-1185">Reference proteome</keyword>
<dbReference type="AlphaFoldDB" id="A0AAN9YN72"/>
<dbReference type="EMBL" id="JAKJXP020000066">
    <property type="protein sequence ID" value="KAK7750336.1"/>
    <property type="molecule type" value="Genomic_DNA"/>
</dbReference>
<gene>
    <name evidence="2" type="ORF">SLS62_007744</name>
</gene>
<evidence type="ECO:0000313" key="2">
    <source>
        <dbReference type="EMBL" id="KAK7750336.1"/>
    </source>
</evidence>
<evidence type="ECO:0000256" key="1">
    <source>
        <dbReference type="SAM" id="MobiDB-lite"/>
    </source>
</evidence>
<feature type="region of interest" description="Disordered" evidence="1">
    <location>
        <begin position="138"/>
        <end position="181"/>
    </location>
</feature>
<protein>
    <submittedName>
        <fullName evidence="2">Uncharacterized protein</fullName>
    </submittedName>
</protein>
<organism evidence="2 3">
    <name type="scientific">Diatrype stigma</name>
    <dbReference type="NCBI Taxonomy" id="117547"/>
    <lineage>
        <taxon>Eukaryota</taxon>
        <taxon>Fungi</taxon>
        <taxon>Dikarya</taxon>
        <taxon>Ascomycota</taxon>
        <taxon>Pezizomycotina</taxon>
        <taxon>Sordariomycetes</taxon>
        <taxon>Xylariomycetidae</taxon>
        <taxon>Xylariales</taxon>
        <taxon>Diatrypaceae</taxon>
        <taxon>Diatrype</taxon>
    </lineage>
</organism>
<reference evidence="2 3" key="1">
    <citation type="submission" date="2024-02" db="EMBL/GenBank/DDBJ databases">
        <title>De novo assembly and annotation of 12 fungi associated with fruit tree decline syndrome in Ontario, Canada.</title>
        <authorList>
            <person name="Sulman M."/>
            <person name="Ellouze W."/>
            <person name="Ilyukhin E."/>
        </authorList>
    </citation>
    <scope>NUCLEOTIDE SEQUENCE [LARGE SCALE GENOMIC DNA]</scope>
    <source>
        <strain evidence="2 3">M11/M66-122</strain>
    </source>
</reference>
<dbReference type="Proteomes" id="UP001320420">
    <property type="component" value="Unassembled WGS sequence"/>
</dbReference>